<dbReference type="AlphaFoldDB" id="A0A8S9J1I5"/>
<protein>
    <submittedName>
        <fullName evidence="1">Uncharacterized protein</fullName>
    </submittedName>
</protein>
<gene>
    <name evidence="1" type="ORF">F2Q70_00003683</name>
</gene>
<organism evidence="1">
    <name type="scientific">Brassica cretica</name>
    <name type="common">Mustard</name>
    <dbReference type="NCBI Taxonomy" id="69181"/>
    <lineage>
        <taxon>Eukaryota</taxon>
        <taxon>Viridiplantae</taxon>
        <taxon>Streptophyta</taxon>
        <taxon>Embryophyta</taxon>
        <taxon>Tracheophyta</taxon>
        <taxon>Spermatophyta</taxon>
        <taxon>Magnoliopsida</taxon>
        <taxon>eudicotyledons</taxon>
        <taxon>Gunneridae</taxon>
        <taxon>Pentapetalae</taxon>
        <taxon>rosids</taxon>
        <taxon>malvids</taxon>
        <taxon>Brassicales</taxon>
        <taxon>Brassicaceae</taxon>
        <taxon>Brassiceae</taxon>
        <taxon>Brassica</taxon>
    </lineage>
</organism>
<proteinExistence type="predicted"/>
<sequence>MLFYGSLPTHLPHDRLYPFRPFHFSIFERSTMPRDDGDNSNRSVSTAATSMLTAIIDLLSKLGFLHTLWKSTEYVKIYVVSSVLTIVTIGNLLYGDRRTGRSSLRFLRLIRSSDFGFMGFDPGSGSDQVIQLAFCLKMLDGYSVPVIEPNMAAHITSALQRKHGKPQQEFVKSLCIYKDIYELRNRVEAFALHPVSATLSAGRRELYALFVEETLDLRSIHSLMENEQEGNGLTRSLRDSSRRDIFLVAQDQEICFGDVS</sequence>
<evidence type="ECO:0000313" key="1">
    <source>
        <dbReference type="EMBL" id="KAF2575945.1"/>
    </source>
</evidence>
<comment type="caution">
    <text evidence="1">The sequence shown here is derived from an EMBL/GenBank/DDBJ whole genome shotgun (WGS) entry which is preliminary data.</text>
</comment>
<name>A0A8S9J1I5_BRACR</name>
<reference evidence="1" key="1">
    <citation type="submission" date="2019-12" db="EMBL/GenBank/DDBJ databases">
        <title>Genome sequencing and annotation of Brassica cretica.</title>
        <authorList>
            <person name="Studholme D.J."/>
            <person name="Sarris P.F."/>
        </authorList>
    </citation>
    <scope>NUCLEOTIDE SEQUENCE</scope>
    <source>
        <strain evidence="1">PFS-102/07</strain>
        <tissue evidence="1">Leaf</tissue>
    </source>
</reference>
<accession>A0A8S9J1I5</accession>
<dbReference type="EMBL" id="QGKY02001015">
    <property type="protein sequence ID" value="KAF2575945.1"/>
    <property type="molecule type" value="Genomic_DNA"/>
</dbReference>